<proteinExistence type="predicted"/>
<accession>A0A0E0RDL0</accession>
<dbReference type="EnsemblPlants" id="ORUFI12G02810.1">
    <property type="protein sequence ID" value="ORUFI12G02810.1"/>
    <property type="gene ID" value="ORUFI12G02810"/>
</dbReference>
<organism evidence="1 2">
    <name type="scientific">Oryza rufipogon</name>
    <name type="common">Brownbeard rice</name>
    <name type="synonym">Asian wild rice</name>
    <dbReference type="NCBI Taxonomy" id="4529"/>
    <lineage>
        <taxon>Eukaryota</taxon>
        <taxon>Viridiplantae</taxon>
        <taxon>Streptophyta</taxon>
        <taxon>Embryophyta</taxon>
        <taxon>Tracheophyta</taxon>
        <taxon>Spermatophyta</taxon>
        <taxon>Magnoliopsida</taxon>
        <taxon>Liliopsida</taxon>
        <taxon>Poales</taxon>
        <taxon>Poaceae</taxon>
        <taxon>BOP clade</taxon>
        <taxon>Oryzoideae</taxon>
        <taxon>Oryzeae</taxon>
        <taxon>Oryzinae</taxon>
        <taxon>Oryza</taxon>
    </lineage>
</organism>
<dbReference type="Gramene" id="ORUFI12G02810.1">
    <property type="protein sequence ID" value="ORUFI12G02810.1"/>
    <property type="gene ID" value="ORUFI12G02810"/>
</dbReference>
<reference evidence="2" key="1">
    <citation type="submission" date="2013-06" db="EMBL/GenBank/DDBJ databases">
        <authorList>
            <person name="Zhao Q."/>
        </authorList>
    </citation>
    <scope>NUCLEOTIDE SEQUENCE</scope>
    <source>
        <strain evidence="2">cv. W1943</strain>
    </source>
</reference>
<sequence>MVHRVGPLSTQRDAIAWKLTTNGVYSAKSTYMLQFMGSVGTISNNLRKINYRKGVGRTSNIVPYATHLLNQPYV</sequence>
<evidence type="ECO:0000313" key="2">
    <source>
        <dbReference type="Proteomes" id="UP000008022"/>
    </source>
</evidence>
<dbReference type="Proteomes" id="UP000008022">
    <property type="component" value="Unassembled WGS sequence"/>
</dbReference>
<dbReference type="HOGENOM" id="CLU_2692091_0_0_1"/>
<protein>
    <submittedName>
        <fullName evidence="1">Uncharacterized protein</fullName>
    </submittedName>
</protein>
<evidence type="ECO:0000313" key="1">
    <source>
        <dbReference type="EnsemblPlants" id="ORUFI12G02810.1"/>
    </source>
</evidence>
<dbReference type="AlphaFoldDB" id="A0A0E0RDL0"/>
<reference evidence="1" key="2">
    <citation type="submission" date="2015-06" db="UniProtKB">
        <authorList>
            <consortium name="EnsemblPlants"/>
        </authorList>
    </citation>
    <scope>IDENTIFICATION</scope>
</reference>
<name>A0A0E0RDL0_ORYRU</name>
<keyword evidence="2" id="KW-1185">Reference proteome</keyword>